<sequence length="100" mass="10845">MVFLLASSHGEPVVAVQTAMDQARQQLAHATGPVAQSACGTLMEQCMQRRKGFVLCAEGKFVTMQVSSGRGITGGEAVQSRRRRVHARRRMADSNPPDPH</sequence>
<name>A0A7S3VV86_DUNTE</name>
<organism evidence="2">
    <name type="scientific">Dunaliella tertiolecta</name>
    <name type="common">Green alga</name>
    <dbReference type="NCBI Taxonomy" id="3047"/>
    <lineage>
        <taxon>Eukaryota</taxon>
        <taxon>Viridiplantae</taxon>
        <taxon>Chlorophyta</taxon>
        <taxon>core chlorophytes</taxon>
        <taxon>Chlorophyceae</taxon>
        <taxon>CS clade</taxon>
        <taxon>Chlamydomonadales</taxon>
        <taxon>Dunaliellaceae</taxon>
        <taxon>Dunaliella</taxon>
    </lineage>
</organism>
<gene>
    <name evidence="2" type="ORF">DTER00134_LOCUS21578</name>
</gene>
<dbReference type="EMBL" id="HBIP01035425">
    <property type="protein sequence ID" value="CAE0506502.1"/>
    <property type="molecule type" value="Transcribed_RNA"/>
</dbReference>
<evidence type="ECO:0000256" key="1">
    <source>
        <dbReference type="SAM" id="MobiDB-lite"/>
    </source>
</evidence>
<feature type="compositionally biased region" description="Basic residues" evidence="1">
    <location>
        <begin position="80"/>
        <end position="89"/>
    </location>
</feature>
<feature type="region of interest" description="Disordered" evidence="1">
    <location>
        <begin position="71"/>
        <end position="100"/>
    </location>
</feature>
<dbReference type="AlphaFoldDB" id="A0A7S3VV86"/>
<proteinExistence type="predicted"/>
<protein>
    <submittedName>
        <fullName evidence="2">Uncharacterized protein</fullName>
    </submittedName>
</protein>
<reference evidence="2" key="1">
    <citation type="submission" date="2021-01" db="EMBL/GenBank/DDBJ databases">
        <authorList>
            <person name="Corre E."/>
            <person name="Pelletier E."/>
            <person name="Niang G."/>
            <person name="Scheremetjew M."/>
            <person name="Finn R."/>
            <person name="Kale V."/>
            <person name="Holt S."/>
            <person name="Cochrane G."/>
            <person name="Meng A."/>
            <person name="Brown T."/>
            <person name="Cohen L."/>
        </authorList>
    </citation>
    <scope>NUCLEOTIDE SEQUENCE</scope>
    <source>
        <strain evidence="2">CCMP1320</strain>
    </source>
</reference>
<accession>A0A7S3VV86</accession>
<evidence type="ECO:0000313" key="2">
    <source>
        <dbReference type="EMBL" id="CAE0506502.1"/>
    </source>
</evidence>